<evidence type="ECO:0000313" key="1">
    <source>
        <dbReference type="EMBL" id="GGB61921.1"/>
    </source>
</evidence>
<organism evidence="1 2">
    <name type="scientific">Blastomonas aquatica</name>
    <dbReference type="NCBI Taxonomy" id="1510276"/>
    <lineage>
        <taxon>Bacteria</taxon>
        <taxon>Pseudomonadati</taxon>
        <taxon>Pseudomonadota</taxon>
        <taxon>Alphaproteobacteria</taxon>
        <taxon>Sphingomonadales</taxon>
        <taxon>Sphingomonadaceae</taxon>
        <taxon>Blastomonas</taxon>
    </lineage>
</organism>
<dbReference type="EMBL" id="BMGD01000003">
    <property type="protein sequence ID" value="GGB61921.1"/>
    <property type="molecule type" value="Genomic_DNA"/>
</dbReference>
<gene>
    <name evidence="1" type="ORF">GCM10010833_16080</name>
</gene>
<comment type="caution">
    <text evidence="1">The sequence shown here is derived from an EMBL/GenBank/DDBJ whole genome shotgun (WGS) entry which is preliminary data.</text>
</comment>
<protein>
    <submittedName>
        <fullName evidence="1">Uncharacterized protein</fullName>
    </submittedName>
</protein>
<reference evidence="2" key="1">
    <citation type="journal article" date="2019" name="Int. J. Syst. Evol. Microbiol.">
        <title>The Global Catalogue of Microorganisms (GCM) 10K type strain sequencing project: providing services to taxonomists for standard genome sequencing and annotation.</title>
        <authorList>
            <consortium name="The Broad Institute Genomics Platform"/>
            <consortium name="The Broad Institute Genome Sequencing Center for Infectious Disease"/>
            <person name="Wu L."/>
            <person name="Ma J."/>
        </authorList>
    </citation>
    <scope>NUCLEOTIDE SEQUENCE [LARGE SCALE GENOMIC DNA]</scope>
    <source>
        <strain evidence="2">CGMCC 1.12851</strain>
    </source>
</reference>
<dbReference type="Proteomes" id="UP000614261">
    <property type="component" value="Unassembled WGS sequence"/>
</dbReference>
<accession>A0ABQ1J7H4</accession>
<name>A0ABQ1J7H4_9SPHN</name>
<keyword evidence="2" id="KW-1185">Reference proteome</keyword>
<evidence type="ECO:0000313" key="2">
    <source>
        <dbReference type="Proteomes" id="UP000614261"/>
    </source>
</evidence>
<proteinExistence type="predicted"/>
<sequence>MPAPGLAVDDAATMIVSSQRQACRGDFTSPKTAQAFTETGQEQTDNNGLTPLVDALDPSAPVARKTMNITYGLTPIGQCQQ</sequence>